<dbReference type="Pfam" id="PF05795">
    <property type="entry name" value="Plasmodium_Vir"/>
    <property type="match status" value="1"/>
</dbReference>
<gene>
    <name evidence="2" type="ORF">PVP01_0006010</name>
</gene>
<evidence type="ECO:0000313" key="2">
    <source>
        <dbReference type="EMBL" id="VUZ99888.1"/>
    </source>
</evidence>
<sequence length="354" mass="40512">MVDQQNFGNLISLLGYTPEDLFSEKFYNKLYNDEDIEVHYPNCSSLDSISNKYKSSLKILCAQLVKYLKTPYIPLDRKTLAYDDCILLNYWVYNRLVSIYGTDDSSIILRPLASLTYKWNDIVEKSQDKYRNNRCTPDGSIVTQNDWRERKKLYDYYVNYSTIEKTIPYYVKTCPKYWTYVESHTSVFEYFKARCSEEKYPCPEFYDKCKKYDPKQVLSKFKCHEEMEKKKAEQTLANARSALPANIPAGQEASSGMSTSSEVSAGGSPLTRDGSHPVEKTGNILLGVVATSLASGALYRFTPLGSMLRNGLGWNNNNMRNMHGGEYGLFDYATESYNPYTGGGEEHYIGYQPA</sequence>
<dbReference type="EMBL" id="FLZR02000018">
    <property type="protein sequence ID" value="VUZ99888.1"/>
    <property type="molecule type" value="Genomic_DNA"/>
</dbReference>
<accession>A0A565A5S9</accession>
<proteinExistence type="predicted"/>
<evidence type="ECO:0000256" key="1">
    <source>
        <dbReference type="SAM" id="MobiDB-lite"/>
    </source>
</evidence>
<dbReference type="VEuPathDB" id="PlasmoDB:PVPAM_060005300"/>
<feature type="region of interest" description="Disordered" evidence="1">
    <location>
        <begin position="248"/>
        <end position="277"/>
    </location>
</feature>
<reference evidence="2" key="1">
    <citation type="submission" date="2016-07" db="EMBL/GenBank/DDBJ databases">
        <authorList>
            <consortium name="Pathogen Informatics"/>
        </authorList>
    </citation>
    <scope>NUCLEOTIDE SEQUENCE</scope>
</reference>
<dbReference type="AlphaFoldDB" id="A0A565A5S9"/>
<dbReference type="InterPro" id="IPR008780">
    <property type="entry name" value="Plasmodium_Vir"/>
</dbReference>
<dbReference type="VEuPathDB" id="PlasmoDB:PVW1_040032300"/>
<dbReference type="VEuPathDB" id="PlasmoDB:PVX_050190"/>
<protein>
    <submittedName>
        <fullName evidence="2">VIR protein</fullName>
    </submittedName>
</protein>
<name>A0A565A5S9_PLAVI</name>
<dbReference type="OrthoDB" id="10315609at2759"/>
<feature type="compositionally biased region" description="Polar residues" evidence="1">
    <location>
        <begin position="252"/>
        <end position="263"/>
    </location>
</feature>
<organism evidence="2">
    <name type="scientific">Plasmodium vivax</name>
    <name type="common">malaria parasite P. vivax</name>
    <dbReference type="NCBI Taxonomy" id="5855"/>
    <lineage>
        <taxon>Eukaryota</taxon>
        <taxon>Sar</taxon>
        <taxon>Alveolata</taxon>
        <taxon>Apicomplexa</taxon>
        <taxon>Aconoidasida</taxon>
        <taxon>Haemosporida</taxon>
        <taxon>Plasmodiidae</taxon>
        <taxon>Plasmodium</taxon>
        <taxon>Plasmodium (Plasmodium)</taxon>
    </lineage>
</organism>
<dbReference type="Proteomes" id="UP000220605">
    <property type="component" value="Unassembled WGS sequence"/>
</dbReference>
<dbReference type="VEuPathDB" id="PlasmoDB:PVP01_0006010"/>